<dbReference type="InterPro" id="IPR000504">
    <property type="entry name" value="RRM_dom"/>
</dbReference>
<dbReference type="InterPro" id="IPR050502">
    <property type="entry name" value="Euk_RNA-bind_prot"/>
</dbReference>
<dbReference type="EMBL" id="JU980275">
    <property type="protein sequence ID" value="AFJ69338.1"/>
    <property type="molecule type" value="mRNA"/>
</dbReference>
<keyword evidence="4" id="KW-1133">Transmembrane helix</keyword>
<keyword evidence="4" id="KW-0812">Transmembrane</keyword>
<evidence type="ECO:0000259" key="5">
    <source>
        <dbReference type="PROSITE" id="PS50102"/>
    </source>
</evidence>
<dbReference type="NCBIfam" id="TIGR02098">
    <property type="entry name" value="MJ0042_CXXC"/>
    <property type="match status" value="1"/>
</dbReference>
<evidence type="ECO:0000256" key="2">
    <source>
        <dbReference type="PROSITE-ProRule" id="PRU00176"/>
    </source>
</evidence>
<dbReference type="InterPro" id="IPR011723">
    <property type="entry name" value="Znf/thioredoxin_put"/>
</dbReference>
<dbReference type="InterPro" id="IPR035979">
    <property type="entry name" value="RBD_domain_sf"/>
</dbReference>
<proteinExistence type="evidence at transcript level"/>
<accession>I2CR05</accession>
<feature type="transmembrane region" description="Helical" evidence="4">
    <location>
        <begin position="12"/>
        <end position="32"/>
    </location>
</feature>
<dbReference type="PROSITE" id="PS50102">
    <property type="entry name" value="RRM"/>
    <property type="match status" value="1"/>
</dbReference>
<feature type="non-terminal residue" evidence="6">
    <location>
        <position position="1"/>
    </location>
</feature>
<feature type="region of interest" description="Disordered" evidence="3">
    <location>
        <begin position="77"/>
        <end position="96"/>
    </location>
</feature>
<keyword evidence="1 2" id="KW-0694">RNA-binding</keyword>
<reference evidence="6" key="2">
    <citation type="journal article" date="2012" name="Nat. Commun.">
        <title>Draft genome sequence and genetic transformation of the oleaginous alga Nannochloropis gaditana.</title>
        <authorList>
            <person name="Radakovits R."/>
            <person name="Jinkerson R.E."/>
            <person name="Fuerstenberg S.I."/>
            <person name="Tae H."/>
            <person name="Settlage R.E."/>
            <person name="Boore J.L."/>
            <person name="Posewitz M.C."/>
        </authorList>
    </citation>
    <scope>NUCLEOTIDE SEQUENCE</scope>
    <source>
        <strain evidence="6">CCMP526</strain>
    </source>
</reference>
<dbReference type="Pfam" id="PF13717">
    <property type="entry name" value="Zn_ribbon_4"/>
    <property type="match status" value="1"/>
</dbReference>
<feature type="region of interest" description="Disordered" evidence="3">
    <location>
        <begin position="263"/>
        <end position="290"/>
    </location>
</feature>
<dbReference type="PANTHER" id="PTHR48025:SF1">
    <property type="entry name" value="RRM DOMAIN-CONTAINING PROTEIN"/>
    <property type="match status" value="1"/>
</dbReference>
<evidence type="ECO:0000256" key="4">
    <source>
        <dbReference type="SAM" id="Phobius"/>
    </source>
</evidence>
<evidence type="ECO:0000256" key="3">
    <source>
        <dbReference type="SAM" id="MobiDB-lite"/>
    </source>
</evidence>
<name>I2CR05_NANGC</name>
<dbReference type="Gene3D" id="3.30.70.330">
    <property type="match status" value="1"/>
</dbReference>
<evidence type="ECO:0000256" key="1">
    <source>
        <dbReference type="ARBA" id="ARBA00022884"/>
    </source>
</evidence>
<reference evidence="6" key="1">
    <citation type="journal article" date="2012" name="Bioengineered">
        <title>Additional insights into the genome of the oleaginous model alga Nannochloropsis gaditana.</title>
        <authorList>
            <person name="Jinkerson R.E."/>
            <person name="Radakovits R."/>
            <person name="Posewitz M.C."/>
        </authorList>
    </citation>
    <scope>NUCLEOTIDE SEQUENCE</scope>
    <source>
        <strain evidence="6">CCMP526</strain>
    </source>
</reference>
<keyword evidence="4" id="KW-0472">Membrane</keyword>
<dbReference type="GO" id="GO:0003729">
    <property type="term" value="F:mRNA binding"/>
    <property type="evidence" value="ECO:0007669"/>
    <property type="project" value="TreeGrafter"/>
</dbReference>
<dbReference type="PANTHER" id="PTHR48025">
    <property type="entry name" value="OS02G0815200 PROTEIN"/>
    <property type="match status" value="1"/>
</dbReference>
<evidence type="ECO:0000313" key="6">
    <source>
        <dbReference type="EMBL" id="AFJ69338.1"/>
    </source>
</evidence>
<gene>
    <name evidence="6" type="ORF">NGATSA_3013400</name>
</gene>
<sequence>GKTTETMVNSSRIINGALFLAFVVALTQGYHFPPTTRSLQRRCMRSVSRYHAAGKPRARHSLLPMPSSISDFLDDTADVDKEPRPSPAAAVGVGDAAPKSDPNVQYFVRCGRCNAAYAVGADLVRPEGGRVKCEVCGHTWFQASNRLQVLSPGYVLKDYPEDLKEKVAENVRNNRHPLDTSAAKGAISVFVGNLPFSMAEADVQEMFSEHGGVVSVTIVKDQLNRSKGFGFVEMADKEEGERAIAALDGREMDGRPINVRLGTSKAQPRMRKERTQMKRAGGGGSGGSEE</sequence>
<protein>
    <recommendedName>
        <fullName evidence="5">RRM domain-containing protein</fullName>
    </recommendedName>
</protein>
<feature type="domain" description="RRM" evidence="5">
    <location>
        <begin position="187"/>
        <end position="264"/>
    </location>
</feature>
<dbReference type="Pfam" id="PF00076">
    <property type="entry name" value="RRM_1"/>
    <property type="match status" value="1"/>
</dbReference>
<organism evidence="6">
    <name type="scientific">Nannochloropsis gaditana (strain CCMP526)</name>
    <name type="common">Green microalga</name>
    <name type="synonym">Microchloropsis gaditana</name>
    <dbReference type="NCBI Taxonomy" id="1093141"/>
    <lineage>
        <taxon>Eukaryota</taxon>
        <taxon>Sar</taxon>
        <taxon>Stramenopiles</taxon>
        <taxon>Ochrophyta</taxon>
        <taxon>Eustigmatophyceae</taxon>
        <taxon>Eustigmatales</taxon>
        <taxon>Monodopsidaceae</taxon>
        <taxon>Nannochloropsis</taxon>
    </lineage>
</organism>
<dbReference type="SMART" id="SM00360">
    <property type="entry name" value="RRM"/>
    <property type="match status" value="1"/>
</dbReference>
<feature type="compositionally biased region" description="Low complexity" evidence="3">
    <location>
        <begin position="87"/>
        <end position="96"/>
    </location>
</feature>
<dbReference type="AlphaFoldDB" id="I2CR05"/>
<feature type="compositionally biased region" description="Gly residues" evidence="3">
    <location>
        <begin position="280"/>
        <end position="290"/>
    </location>
</feature>
<dbReference type="SUPFAM" id="SSF54928">
    <property type="entry name" value="RNA-binding domain, RBD"/>
    <property type="match status" value="1"/>
</dbReference>
<dbReference type="InterPro" id="IPR012677">
    <property type="entry name" value="Nucleotide-bd_a/b_plait_sf"/>
</dbReference>